<protein>
    <submittedName>
        <fullName evidence="1">Uncharacterized protein</fullName>
    </submittedName>
</protein>
<dbReference type="Proteomes" id="UP000027986">
    <property type="component" value="Chromosome"/>
</dbReference>
<dbReference type="EMBL" id="CP008889">
    <property type="protein sequence ID" value="AIF40210.1"/>
    <property type="molecule type" value="Genomic_DNA"/>
</dbReference>
<proteinExistence type="predicted"/>
<dbReference type="RefSeq" id="WP_038567089.1">
    <property type="nucleotide sequence ID" value="NZ_CP008889.1"/>
</dbReference>
<dbReference type="AlphaFoldDB" id="A0A075JEQ1"/>
<dbReference type="GeneID" id="41840326"/>
<reference evidence="1 2" key="1">
    <citation type="submission" date="2014-07" db="EMBL/GenBank/DDBJ databases">
        <title>Genome Sequencing of Dermacoccus nishinomiyaensis.</title>
        <authorList>
            <person name="Hong K.W."/>
            <person name="Chan K.G."/>
        </authorList>
    </citation>
    <scope>NUCLEOTIDE SEQUENCE [LARGE SCALE GENOMIC DNA]</scope>
    <source>
        <strain evidence="1 2">M25</strain>
    </source>
</reference>
<evidence type="ECO:0000313" key="1">
    <source>
        <dbReference type="EMBL" id="AIF40210.1"/>
    </source>
</evidence>
<accession>A0A075JEQ1</accession>
<dbReference type="KEGG" id="dni:HX89_03740"/>
<dbReference type="HOGENOM" id="CLU_2805366_0_0_11"/>
<name>A0A075JEQ1_9MICO</name>
<organism evidence="1 2">
    <name type="scientific">Dermacoccus nishinomiyaensis</name>
    <dbReference type="NCBI Taxonomy" id="1274"/>
    <lineage>
        <taxon>Bacteria</taxon>
        <taxon>Bacillati</taxon>
        <taxon>Actinomycetota</taxon>
        <taxon>Actinomycetes</taxon>
        <taxon>Micrococcales</taxon>
        <taxon>Dermacoccaceae</taxon>
        <taxon>Dermacoccus</taxon>
    </lineage>
</organism>
<keyword evidence="2" id="KW-1185">Reference proteome</keyword>
<evidence type="ECO:0000313" key="2">
    <source>
        <dbReference type="Proteomes" id="UP000027986"/>
    </source>
</evidence>
<gene>
    <name evidence="1" type="ORF">HX89_03740</name>
</gene>
<sequence length="67" mass="7180">MGALPLIALLAGWGFAELWERNASRRWQMLSVGFAIGGLLLLALRWASGTSVPDRTDIPASVLAFAP</sequence>